<dbReference type="VEuPathDB" id="FungiDB:PC9H_008696"/>
<feature type="signal peptide" evidence="2">
    <location>
        <begin position="1"/>
        <end position="17"/>
    </location>
</feature>
<dbReference type="GeneID" id="59378514"/>
<gene>
    <name evidence="3" type="ORF">PC9H_008696</name>
</gene>
<feature type="region of interest" description="Disordered" evidence="1">
    <location>
        <begin position="55"/>
        <end position="92"/>
    </location>
</feature>
<keyword evidence="4" id="KW-1185">Reference proteome</keyword>
<dbReference type="OrthoDB" id="2964538at2759"/>
<comment type="caution">
    <text evidence="3">The sequence shown here is derived from an EMBL/GenBank/DDBJ whole genome shotgun (WGS) entry which is preliminary data.</text>
</comment>
<protein>
    <submittedName>
        <fullName evidence="3">Uncharacterized protein</fullName>
    </submittedName>
</protein>
<dbReference type="RefSeq" id="XP_036629632.1">
    <property type="nucleotide sequence ID" value="XM_036778204.1"/>
</dbReference>
<reference evidence="3" key="1">
    <citation type="submission" date="2019-07" db="EMBL/GenBank/DDBJ databases">
        <authorList>
            <person name="Palmer J.M."/>
        </authorList>
    </citation>
    <scope>NUCLEOTIDE SEQUENCE</scope>
    <source>
        <strain evidence="3">PC9</strain>
    </source>
</reference>
<name>A0A8H6ZPF0_PLEOS</name>
<evidence type="ECO:0000313" key="3">
    <source>
        <dbReference type="EMBL" id="KAF7426328.1"/>
    </source>
</evidence>
<dbReference type="EMBL" id="JACETU010000006">
    <property type="protein sequence ID" value="KAF7426328.1"/>
    <property type="molecule type" value="Genomic_DNA"/>
</dbReference>
<dbReference type="Proteomes" id="UP000623687">
    <property type="component" value="Unassembled WGS sequence"/>
</dbReference>
<proteinExistence type="predicted"/>
<organism evidence="3 4">
    <name type="scientific">Pleurotus ostreatus</name>
    <name type="common">Oyster mushroom</name>
    <name type="synonym">White-rot fungus</name>
    <dbReference type="NCBI Taxonomy" id="5322"/>
    <lineage>
        <taxon>Eukaryota</taxon>
        <taxon>Fungi</taxon>
        <taxon>Dikarya</taxon>
        <taxon>Basidiomycota</taxon>
        <taxon>Agaricomycotina</taxon>
        <taxon>Agaricomycetes</taxon>
        <taxon>Agaricomycetidae</taxon>
        <taxon>Agaricales</taxon>
        <taxon>Pleurotineae</taxon>
        <taxon>Pleurotaceae</taxon>
        <taxon>Pleurotus</taxon>
    </lineage>
</organism>
<evidence type="ECO:0000256" key="2">
    <source>
        <dbReference type="SAM" id="SignalP"/>
    </source>
</evidence>
<feature type="chain" id="PRO_5034062204" evidence="2">
    <location>
        <begin position="18"/>
        <end position="144"/>
    </location>
</feature>
<accession>A0A8H6ZPF0</accession>
<dbReference type="AlphaFoldDB" id="A0A8H6ZPF0"/>
<keyword evidence="2" id="KW-0732">Signal</keyword>
<evidence type="ECO:0000313" key="4">
    <source>
        <dbReference type="Proteomes" id="UP000623687"/>
    </source>
</evidence>
<evidence type="ECO:0000256" key="1">
    <source>
        <dbReference type="SAM" id="MobiDB-lite"/>
    </source>
</evidence>
<sequence length="144" mass="15598">MYFQTVLVLFLASFVAAAPMRVTLRVGGIITGGSSIVSAMNVVDQHHEMARPQLHGGLDSDSEHASHMLPPAGAQVMLGEKPVPEPSSSSPSATIGDILKTWSCNLSGAVQKFSVKLRFHFGPKASHVRLHQRKLLRSRHPVRV</sequence>